<evidence type="ECO:0000256" key="4">
    <source>
        <dbReference type="ARBA" id="ARBA00022801"/>
    </source>
</evidence>
<evidence type="ECO:0000256" key="2">
    <source>
        <dbReference type="ARBA" id="ARBA00022722"/>
    </source>
</evidence>
<feature type="region of interest" description="Disordered" evidence="8">
    <location>
        <begin position="793"/>
        <end position="838"/>
    </location>
</feature>
<keyword evidence="2" id="KW-0540">Nuclease</keyword>
<feature type="compositionally biased region" description="Low complexity" evidence="8">
    <location>
        <begin position="599"/>
        <end position="614"/>
    </location>
</feature>
<evidence type="ECO:0000256" key="1">
    <source>
        <dbReference type="ARBA" id="ARBA00022490"/>
    </source>
</evidence>
<dbReference type="InterPro" id="IPR036866">
    <property type="entry name" value="RibonucZ/Hydroxyglut_hydro"/>
</dbReference>
<dbReference type="Gene3D" id="3.60.15.10">
    <property type="entry name" value="Ribonuclease Z/Hydroxyacylglutathione hydrolase-like"/>
    <property type="match status" value="1"/>
</dbReference>
<evidence type="ECO:0000256" key="5">
    <source>
        <dbReference type="ARBA" id="ARBA00022833"/>
    </source>
</evidence>
<dbReference type="NCBIfam" id="TIGR00649">
    <property type="entry name" value="MG423"/>
    <property type="match status" value="1"/>
</dbReference>
<keyword evidence="1" id="KW-0963">Cytoplasm</keyword>
<sequence>MSLTTNPTRFFGLGGMQEIGKSTLVIEDNYDIVIIDAGIKFANLFSTGIKGMVPNYQYLLKNQAKIRGIFITHGHEDHIGGIVYLVQEVPIKKIFAPKIAIEYLKAKFVDHKIKREIEFVEIKKDDVYHFQSFKVDFWTAQHSIPDAFGVRVTSRHGSIMCTGDFRFDYTPIGNYTDFDKLKQIGKNNLTVLFSDSTNAMRPNHSPSERDILADIEMHMRAASRKIIITAFASNLTRIKALIEIGIKLDKKILVFGRSMVNGINIGRRSGYINAPDEAFLGKNLSGVEENQMLILTTGSQGEQLAALDRMSNKKHPKISIEPRDMVIFSSSPIPGNKIKIEHLINRLYKLGAIIKENGPDGYLHTSGHAYKSEHEKIFQLTKPKYFFPYHGEYRMALAHSQTAIESGVSPKNVIIPDNGEVFEIVNQEVRKTKRKIPCEPIYIDGDTISRDNSRIINERQYMRENGVVFIFVPFDKKNNEIKGRISIITKGVFSIRTGSPIIADIRRISYSSIRFFVQKDPNWSMPQLKQLLKNRLGAYFHRSKRWNPVILSKFIFVDEKFDFLANYEQKEAEKFVDYKAPQTKLATPVDKKVAKPTPNSKSSSINSQKSANSSENVAVKPNNSSKKNLNYYNVPKSTDEKLSKPSQKNISNKVTKKSLNSQNFVKNEAQASSSQEKTFANGESSQNKKTRIIRKKPDYLTANSANSGDNLNTKNIQPKFRKNQNAANSKQFFAKNIKENPVAFSKNADSDNFEGLNYNNKKFNKNSKNLNQNFVKNQTVRFNNTKMCPVFYPKSPDSTQTTFHRKPLAIKKNYKSQNLNDKIGKPENSKPKQTTESN</sequence>
<dbReference type="GO" id="GO:0046872">
    <property type="term" value="F:metal ion binding"/>
    <property type="evidence" value="ECO:0007669"/>
    <property type="project" value="UniProtKB-KW"/>
</dbReference>
<dbReference type="InterPro" id="IPR042173">
    <property type="entry name" value="RNase_J_2"/>
</dbReference>
<dbReference type="AlphaFoldDB" id="A0A014L7F4"/>
<gene>
    <name evidence="10" type="ORF">MOVI_0750</name>
</gene>
<evidence type="ECO:0000256" key="3">
    <source>
        <dbReference type="ARBA" id="ARBA00022723"/>
    </source>
</evidence>
<evidence type="ECO:0000256" key="6">
    <source>
        <dbReference type="ARBA" id="ARBA00022839"/>
    </source>
</evidence>
<feature type="domain" description="Metallo-beta-lactamase" evidence="9">
    <location>
        <begin position="20"/>
        <end position="215"/>
    </location>
</feature>
<evidence type="ECO:0000313" key="11">
    <source>
        <dbReference type="Proteomes" id="UP000020977"/>
    </source>
</evidence>
<reference evidence="10 11" key="1">
    <citation type="submission" date="2014-03" db="EMBL/GenBank/DDBJ databases">
        <title>Genome sequence of Mycoplasma ovipneumoniae strain 14811.</title>
        <authorList>
            <person name="Sirand-Pugnet P."/>
            <person name="Breton M."/>
            <person name="Dordet-Frisoni E."/>
            <person name="Baranowski E."/>
            <person name="Barre A."/>
            <person name="Couture C."/>
            <person name="Dupuy V."/>
            <person name="Gaurivaud P."/>
            <person name="Jacob D."/>
            <person name="Lemaitre C."/>
            <person name="Manso-Silvan L."/>
            <person name="Nikolski M."/>
            <person name="Nouvel L.-X."/>
            <person name="Poumarat F."/>
            <person name="Tardy F."/>
            <person name="Thebault P."/>
            <person name="Theil S."/>
            <person name="Citti C."/>
            <person name="Thiaucourt F."/>
            <person name="Blanchard A."/>
        </authorList>
    </citation>
    <scope>NUCLEOTIDE SEQUENCE [LARGE SCALE GENOMIC DNA]</scope>
    <source>
        <strain evidence="10 11">14811</strain>
    </source>
</reference>
<accession>A0A014L7F4</accession>
<dbReference type="Proteomes" id="UP000020977">
    <property type="component" value="Unassembled WGS sequence"/>
</dbReference>
<dbReference type="RefSeq" id="WP_044283942.1">
    <property type="nucleotide sequence ID" value="NZ_JFAD01000009.1"/>
</dbReference>
<dbReference type="Pfam" id="PF22505">
    <property type="entry name" value="RNase_J_b_CASP"/>
    <property type="match status" value="1"/>
</dbReference>
<comment type="caution">
    <text evidence="10">The sequence shown here is derived from an EMBL/GenBank/DDBJ whole genome shotgun (WGS) entry which is preliminary data.</text>
</comment>
<dbReference type="Pfam" id="PF12706">
    <property type="entry name" value="Lactamase_B_2"/>
    <property type="match status" value="1"/>
</dbReference>
<evidence type="ECO:0000256" key="8">
    <source>
        <dbReference type="SAM" id="MobiDB-lite"/>
    </source>
</evidence>
<dbReference type="PATRIC" id="fig|1188239.3.peg.239"/>
<dbReference type="InterPro" id="IPR041636">
    <property type="entry name" value="RNase_J_C"/>
</dbReference>
<dbReference type="PANTHER" id="PTHR43694:SF1">
    <property type="entry name" value="RIBONUCLEASE J"/>
    <property type="match status" value="1"/>
</dbReference>
<feature type="compositionally biased region" description="Basic residues" evidence="8">
    <location>
        <begin position="803"/>
        <end position="814"/>
    </location>
</feature>
<dbReference type="STRING" id="1188239.MOVI_0750"/>
<dbReference type="GO" id="GO:0004527">
    <property type="term" value="F:exonuclease activity"/>
    <property type="evidence" value="ECO:0007669"/>
    <property type="project" value="UniProtKB-KW"/>
</dbReference>
<keyword evidence="5" id="KW-0862">Zinc</keyword>
<dbReference type="Gene3D" id="3.40.50.10710">
    <property type="entry name" value="Metallo-hydrolase/oxidoreductase"/>
    <property type="match status" value="1"/>
</dbReference>
<feature type="compositionally biased region" description="Polar residues" evidence="8">
    <location>
        <begin position="701"/>
        <end position="716"/>
    </location>
</feature>
<keyword evidence="7" id="KW-0694">RNA-binding</keyword>
<dbReference type="GO" id="GO:0003723">
    <property type="term" value="F:RNA binding"/>
    <property type="evidence" value="ECO:0007669"/>
    <property type="project" value="UniProtKB-KW"/>
</dbReference>
<evidence type="ECO:0000259" key="9">
    <source>
        <dbReference type="SMART" id="SM00849"/>
    </source>
</evidence>
<dbReference type="InterPro" id="IPR001279">
    <property type="entry name" value="Metallo-B-lactamas"/>
</dbReference>
<feature type="compositionally biased region" description="Low complexity" evidence="8">
    <location>
        <begin position="622"/>
        <end position="633"/>
    </location>
</feature>
<dbReference type="Gene3D" id="3.10.20.580">
    <property type="match status" value="1"/>
</dbReference>
<keyword evidence="4" id="KW-0378">Hydrolase</keyword>
<dbReference type="SUPFAM" id="SSF56281">
    <property type="entry name" value="Metallo-hydrolase/oxidoreductase"/>
    <property type="match status" value="1"/>
</dbReference>
<protein>
    <recommendedName>
        <fullName evidence="9">Metallo-beta-lactamase domain-containing protein</fullName>
    </recommendedName>
</protein>
<evidence type="ECO:0000256" key="7">
    <source>
        <dbReference type="ARBA" id="ARBA00022884"/>
    </source>
</evidence>
<keyword evidence="6" id="KW-0269">Exonuclease</keyword>
<dbReference type="InterPro" id="IPR004613">
    <property type="entry name" value="RNase_J"/>
</dbReference>
<dbReference type="InterPro" id="IPR055132">
    <property type="entry name" value="RNase_J_b_CASP"/>
</dbReference>
<dbReference type="eggNOG" id="COG0595">
    <property type="taxonomic scope" value="Bacteria"/>
</dbReference>
<name>A0A014L7F4_9BACT</name>
<proteinExistence type="predicted"/>
<dbReference type="PANTHER" id="PTHR43694">
    <property type="entry name" value="RIBONUCLEASE J"/>
    <property type="match status" value="1"/>
</dbReference>
<feature type="compositionally biased region" description="Polar residues" evidence="8">
    <location>
        <begin position="644"/>
        <end position="687"/>
    </location>
</feature>
<dbReference type="EMBL" id="JFAD01000009">
    <property type="protein sequence ID" value="EXU61369.1"/>
    <property type="molecule type" value="Genomic_DNA"/>
</dbReference>
<dbReference type="InterPro" id="IPR011108">
    <property type="entry name" value="RMMBL"/>
</dbReference>
<dbReference type="CDD" id="cd07714">
    <property type="entry name" value="RNaseJ_MBL-fold"/>
    <property type="match status" value="1"/>
</dbReference>
<keyword evidence="3" id="KW-0479">Metal-binding</keyword>
<feature type="region of interest" description="Disordered" evidence="8">
    <location>
        <begin position="586"/>
        <end position="721"/>
    </location>
</feature>
<organism evidence="10 11">
    <name type="scientific">Mesomycoplasma ovipneumoniae 14811</name>
    <dbReference type="NCBI Taxonomy" id="1188239"/>
    <lineage>
        <taxon>Bacteria</taxon>
        <taxon>Bacillati</taxon>
        <taxon>Mycoplasmatota</taxon>
        <taxon>Mycoplasmoidales</taxon>
        <taxon>Metamycoplasmataceae</taxon>
        <taxon>Mesomycoplasma</taxon>
    </lineage>
</organism>
<dbReference type="SMART" id="SM00849">
    <property type="entry name" value="Lactamase_B"/>
    <property type="match status" value="1"/>
</dbReference>
<dbReference type="Pfam" id="PF17770">
    <property type="entry name" value="RNase_J_C"/>
    <property type="match status" value="1"/>
</dbReference>
<evidence type="ECO:0000313" key="10">
    <source>
        <dbReference type="EMBL" id="EXU61369.1"/>
    </source>
</evidence>
<dbReference type="Pfam" id="PF07521">
    <property type="entry name" value="RMMBL"/>
    <property type="match status" value="1"/>
</dbReference>